<organism evidence="7 8">
    <name type="scientific">Candidatus Azambacteria bacterium RIFCSPLOWO2_02_FULL_44_14</name>
    <dbReference type="NCBI Taxonomy" id="1797306"/>
    <lineage>
        <taxon>Bacteria</taxon>
        <taxon>Candidatus Azamiibacteriota</taxon>
    </lineage>
</organism>
<evidence type="ECO:0000313" key="8">
    <source>
        <dbReference type="Proteomes" id="UP000177197"/>
    </source>
</evidence>
<dbReference type="NCBIfam" id="TIGR02532">
    <property type="entry name" value="IV_pilin_GFxxxE"/>
    <property type="match status" value="1"/>
</dbReference>
<dbReference type="PANTHER" id="PTHR30093">
    <property type="entry name" value="GENERAL SECRETION PATHWAY PROTEIN G"/>
    <property type="match status" value="1"/>
</dbReference>
<feature type="transmembrane region" description="Helical" evidence="6">
    <location>
        <begin position="12"/>
        <end position="33"/>
    </location>
</feature>
<dbReference type="Pfam" id="PF07963">
    <property type="entry name" value="N_methyl"/>
    <property type="match status" value="1"/>
</dbReference>
<dbReference type="Proteomes" id="UP000177197">
    <property type="component" value="Unassembled WGS sequence"/>
</dbReference>
<dbReference type="GO" id="GO:0016020">
    <property type="term" value="C:membrane"/>
    <property type="evidence" value="ECO:0007669"/>
    <property type="project" value="UniProtKB-SubCell"/>
</dbReference>
<comment type="caution">
    <text evidence="7">The sequence shown here is derived from an EMBL/GenBank/DDBJ whole genome shotgun (WGS) entry which is preliminary data.</text>
</comment>
<dbReference type="EMBL" id="MEYV01000014">
    <property type="protein sequence ID" value="OGD40022.1"/>
    <property type="molecule type" value="Genomic_DNA"/>
</dbReference>
<keyword evidence="3 6" id="KW-0812">Transmembrane</keyword>
<dbReference type="Gene3D" id="3.30.700.10">
    <property type="entry name" value="Glycoprotein, Type 4 Pilin"/>
    <property type="match status" value="1"/>
</dbReference>
<protein>
    <submittedName>
        <fullName evidence="7">Uncharacterized protein</fullName>
    </submittedName>
</protein>
<dbReference type="InterPro" id="IPR012902">
    <property type="entry name" value="N_methyl_site"/>
</dbReference>
<evidence type="ECO:0000256" key="4">
    <source>
        <dbReference type="ARBA" id="ARBA00022989"/>
    </source>
</evidence>
<dbReference type="SUPFAM" id="SSF54523">
    <property type="entry name" value="Pili subunits"/>
    <property type="match status" value="1"/>
</dbReference>
<keyword evidence="4 6" id="KW-1133">Transmembrane helix</keyword>
<comment type="subcellular location">
    <subcellularLocation>
        <location evidence="1">Membrane</location>
        <topology evidence="1">Single-pass membrane protein</topology>
    </subcellularLocation>
</comment>
<dbReference type="PANTHER" id="PTHR30093:SF44">
    <property type="entry name" value="TYPE II SECRETION SYSTEM CORE PROTEIN G"/>
    <property type="match status" value="1"/>
</dbReference>
<evidence type="ECO:0000256" key="1">
    <source>
        <dbReference type="ARBA" id="ARBA00004167"/>
    </source>
</evidence>
<evidence type="ECO:0000313" key="7">
    <source>
        <dbReference type="EMBL" id="OGD40022.1"/>
    </source>
</evidence>
<name>A0A1F5CAX2_9BACT</name>
<evidence type="ECO:0000256" key="5">
    <source>
        <dbReference type="ARBA" id="ARBA00023136"/>
    </source>
</evidence>
<sequence length="147" mass="15260">MIKKFKQSGFTIIELLVVIAIIGVLASIILVALNSARTKGNDAKIKANLSNLRAGAEVLYDSASPQQYAAATADTCSGVLADSSLVPILTPSSYAGSPPILCRVSTQAYAVSIRLGNNTSTYSWCVDSQGLSMQISGNLAAADTTCN</sequence>
<keyword evidence="5 6" id="KW-0472">Membrane</keyword>
<proteinExistence type="predicted"/>
<dbReference type="InterPro" id="IPR045584">
    <property type="entry name" value="Pilin-like"/>
</dbReference>
<reference evidence="7 8" key="1">
    <citation type="journal article" date="2016" name="Nat. Commun.">
        <title>Thousands of microbial genomes shed light on interconnected biogeochemical processes in an aquifer system.</title>
        <authorList>
            <person name="Anantharaman K."/>
            <person name="Brown C.T."/>
            <person name="Hug L.A."/>
            <person name="Sharon I."/>
            <person name="Castelle C.J."/>
            <person name="Probst A.J."/>
            <person name="Thomas B.C."/>
            <person name="Singh A."/>
            <person name="Wilkins M.J."/>
            <person name="Karaoz U."/>
            <person name="Brodie E.L."/>
            <person name="Williams K.H."/>
            <person name="Hubbard S.S."/>
            <person name="Banfield J.F."/>
        </authorList>
    </citation>
    <scope>NUCLEOTIDE SEQUENCE [LARGE SCALE GENOMIC DNA]</scope>
</reference>
<evidence type="ECO:0000256" key="2">
    <source>
        <dbReference type="ARBA" id="ARBA00022481"/>
    </source>
</evidence>
<keyword evidence="2" id="KW-0488">Methylation</keyword>
<evidence type="ECO:0000256" key="6">
    <source>
        <dbReference type="SAM" id="Phobius"/>
    </source>
</evidence>
<gene>
    <name evidence="7" type="ORF">A3I30_00215</name>
</gene>
<evidence type="ECO:0000256" key="3">
    <source>
        <dbReference type="ARBA" id="ARBA00022692"/>
    </source>
</evidence>
<dbReference type="AlphaFoldDB" id="A0A1F5CAX2"/>
<accession>A0A1F5CAX2</accession>